<keyword evidence="3" id="KW-1185">Reference proteome</keyword>
<reference evidence="2 3" key="1">
    <citation type="submission" date="2023-01" db="EMBL/GenBank/DDBJ databases">
        <title>Analysis of 21 Apiospora genomes using comparative genomics revels a genus with tremendous synthesis potential of carbohydrate active enzymes and secondary metabolites.</title>
        <authorList>
            <person name="Sorensen T."/>
        </authorList>
    </citation>
    <scope>NUCLEOTIDE SEQUENCE [LARGE SCALE GENOMIC DNA]</scope>
    <source>
        <strain evidence="2 3">CBS 20057</strain>
    </source>
</reference>
<organism evidence="2 3">
    <name type="scientific">Apiospora marii</name>
    <dbReference type="NCBI Taxonomy" id="335849"/>
    <lineage>
        <taxon>Eukaryota</taxon>
        <taxon>Fungi</taxon>
        <taxon>Dikarya</taxon>
        <taxon>Ascomycota</taxon>
        <taxon>Pezizomycotina</taxon>
        <taxon>Sordariomycetes</taxon>
        <taxon>Xylariomycetidae</taxon>
        <taxon>Amphisphaeriales</taxon>
        <taxon>Apiosporaceae</taxon>
        <taxon>Apiospora</taxon>
    </lineage>
</organism>
<evidence type="ECO:0000313" key="2">
    <source>
        <dbReference type="EMBL" id="KAK7995777.1"/>
    </source>
</evidence>
<feature type="signal peptide" evidence="1">
    <location>
        <begin position="1"/>
        <end position="17"/>
    </location>
</feature>
<dbReference type="EMBL" id="JAQQWI010000022">
    <property type="protein sequence ID" value="KAK7995777.1"/>
    <property type="molecule type" value="Genomic_DNA"/>
</dbReference>
<evidence type="ECO:0000256" key="1">
    <source>
        <dbReference type="SAM" id="SignalP"/>
    </source>
</evidence>
<protein>
    <submittedName>
        <fullName evidence="2">Uncharacterized protein</fullName>
    </submittedName>
</protein>
<proteinExistence type="predicted"/>
<name>A0ABR1R2X5_9PEZI</name>
<keyword evidence="1" id="KW-0732">Signal</keyword>
<evidence type="ECO:0000313" key="3">
    <source>
        <dbReference type="Proteomes" id="UP001396898"/>
    </source>
</evidence>
<feature type="chain" id="PRO_5045397889" evidence="1">
    <location>
        <begin position="18"/>
        <end position="66"/>
    </location>
</feature>
<dbReference type="Proteomes" id="UP001396898">
    <property type="component" value="Unassembled WGS sequence"/>
</dbReference>
<comment type="caution">
    <text evidence="2">The sequence shown here is derived from an EMBL/GenBank/DDBJ whole genome shotgun (WGS) entry which is preliminary data.</text>
</comment>
<sequence length="66" mass="7229">MTGLTIFLAVLAAFSAAVPIAAPEVEPHNTACTTCRRNVEAEELTDTRLKKNTHALPTTLHHIRYT</sequence>
<gene>
    <name evidence="2" type="ORF">PG991_015244</name>
</gene>
<accession>A0ABR1R2X5</accession>